<keyword evidence="2" id="KW-1133">Transmembrane helix</keyword>
<sequence>MSKGSSCELSSLDSVKNTSTDNSQVVPKLKGSIIEYKYRTKVIAQVVYFVSFILISVAIVCPWISIRSDAIKCFNKLFDIGMPNITDYLSRLIGGQLDKYQMITIYLASLYKPPSLITVDDNSVFELIKFSKSTYDFCAIKPVFIFTSKPGEIFYQVCFSNNDFNLYVRYIEGNQTINKKYPSKYDFQAFNHSIGGSIVDSIPGFQNTLQYEEKKWANIIMELDDGSIDVFTYSLAGDGVSLKVGIGYEIHYLMDTFKSGIPNSYFRYAFMAIDGGVLFDSINGLQSPHYDKFKDIHHFPRLNELGVPFWTALSQINYSKFQNEFVFEEMYYLTRYAYVQSLEEVTYAFLLVIEKDQLLSIPLYKSAVFFIVLIVLIAAISLFAKFLQKRNMERCKAKLSLRDGSLFPENDEIESYSTLQHCITQIRKLELMFPEENSLNHTLDKVVINLTESHPSLNPNKKNVDSLLFSALNTPPKGSNFANENCFHYWRSMIKNILQTKAARESSYNLNLNSNLNSNSIFNDNLVDIPNPKVSEKSIAFDANECISNPSQYLMKTFLKLIFDESLLFQIFDPDILLQFIFQFSTNLCFDCVSASFQLLQLHYIITKYFSTWFNNKFDLLIIYFTSIIYYTNVPETYYDDNQNEYEEEEENRSDTDNNENNNNNNNNNNSDSKSDNKSGSKSSSKNSNKSRSRSHPKNKSEKKSDDEVDGEIKYSNLMKMSKSYTKEMNLLLSKNSQKFDFIIEYFTKFFDGIQDNNSYIYFSSSVKQIFLLIQDFKMFQLLGEFRVRIESPEFSIFTDINDKYLFFSALIKFCQFGVYCQDMEMMQFLVQNINNVVFSQGERENRLLLAEYHFESSSKLATYWLNCFSQFVPMKKEKMNLMETINFWLTEKNTLFQEDL</sequence>
<evidence type="ECO:0000313" key="4">
    <source>
        <dbReference type="Proteomes" id="UP001470230"/>
    </source>
</evidence>
<dbReference type="SUPFAM" id="SSF109604">
    <property type="entry name" value="HD-domain/PDEase-like"/>
    <property type="match status" value="1"/>
</dbReference>
<feature type="compositionally biased region" description="Low complexity" evidence="1">
    <location>
        <begin position="659"/>
        <end position="672"/>
    </location>
</feature>
<evidence type="ECO:0000313" key="3">
    <source>
        <dbReference type="EMBL" id="KAK8867032.1"/>
    </source>
</evidence>
<dbReference type="EMBL" id="JAPFFF010000015">
    <property type="protein sequence ID" value="KAK8867032.1"/>
    <property type="molecule type" value="Genomic_DNA"/>
</dbReference>
<comment type="caution">
    <text evidence="3">The sequence shown here is derived from an EMBL/GenBank/DDBJ whole genome shotgun (WGS) entry which is preliminary data.</text>
</comment>
<dbReference type="Proteomes" id="UP001470230">
    <property type="component" value="Unassembled WGS sequence"/>
</dbReference>
<evidence type="ECO:0000256" key="1">
    <source>
        <dbReference type="SAM" id="MobiDB-lite"/>
    </source>
</evidence>
<keyword evidence="2" id="KW-0812">Transmembrane</keyword>
<protein>
    <recommendedName>
        <fullName evidence="5">Transmembrane protein</fullName>
    </recommendedName>
</protein>
<organism evidence="3 4">
    <name type="scientific">Tritrichomonas musculus</name>
    <dbReference type="NCBI Taxonomy" id="1915356"/>
    <lineage>
        <taxon>Eukaryota</taxon>
        <taxon>Metamonada</taxon>
        <taxon>Parabasalia</taxon>
        <taxon>Tritrichomonadida</taxon>
        <taxon>Tritrichomonadidae</taxon>
        <taxon>Tritrichomonas</taxon>
    </lineage>
</organism>
<evidence type="ECO:0008006" key="5">
    <source>
        <dbReference type="Google" id="ProtNLM"/>
    </source>
</evidence>
<keyword evidence="4" id="KW-1185">Reference proteome</keyword>
<evidence type="ECO:0000256" key="2">
    <source>
        <dbReference type="SAM" id="Phobius"/>
    </source>
</evidence>
<gene>
    <name evidence="3" type="ORF">M9Y10_010001</name>
</gene>
<feature type="transmembrane region" description="Helical" evidence="2">
    <location>
        <begin position="46"/>
        <end position="66"/>
    </location>
</feature>
<reference evidence="3 4" key="1">
    <citation type="submission" date="2024-04" db="EMBL/GenBank/DDBJ databases">
        <title>Tritrichomonas musculus Genome.</title>
        <authorList>
            <person name="Alves-Ferreira E."/>
            <person name="Grigg M."/>
            <person name="Lorenzi H."/>
            <person name="Galac M."/>
        </authorList>
    </citation>
    <scope>NUCLEOTIDE SEQUENCE [LARGE SCALE GENOMIC DNA]</scope>
    <source>
        <strain evidence="3 4">EAF2021</strain>
    </source>
</reference>
<feature type="transmembrane region" description="Helical" evidence="2">
    <location>
        <begin position="367"/>
        <end position="387"/>
    </location>
</feature>
<feature type="region of interest" description="Disordered" evidence="1">
    <location>
        <begin position="644"/>
        <end position="709"/>
    </location>
</feature>
<feature type="compositionally biased region" description="Basic residues" evidence="1">
    <location>
        <begin position="689"/>
        <end position="698"/>
    </location>
</feature>
<feature type="region of interest" description="Disordered" evidence="1">
    <location>
        <begin position="1"/>
        <end position="23"/>
    </location>
</feature>
<proteinExistence type="predicted"/>
<keyword evidence="2" id="KW-0472">Membrane</keyword>
<name>A0ABR2IPZ7_9EUKA</name>
<accession>A0ABR2IPZ7</accession>